<dbReference type="GO" id="GO:0003700">
    <property type="term" value="F:DNA-binding transcription factor activity"/>
    <property type="evidence" value="ECO:0007669"/>
    <property type="project" value="TreeGrafter"/>
</dbReference>
<dbReference type="AlphaFoldDB" id="A0A1S1U4H8"/>
<dbReference type="SUPFAM" id="SSF48498">
    <property type="entry name" value="Tetracyclin repressor-like, C-terminal domain"/>
    <property type="match status" value="1"/>
</dbReference>
<dbReference type="InterPro" id="IPR023772">
    <property type="entry name" value="DNA-bd_HTH_TetR-type_CS"/>
</dbReference>
<reference evidence="7 8" key="1">
    <citation type="submission" date="2015-06" db="EMBL/GenBank/DDBJ databases">
        <title>Draft genome sequencing of a biphenyl-degrading bacterium, Janthinobacterium lividum MEG1.</title>
        <authorList>
            <person name="Shimodaira J."/>
            <person name="Hatta T."/>
        </authorList>
    </citation>
    <scope>NUCLEOTIDE SEQUENCE [LARGE SCALE GENOMIC DNA]</scope>
    <source>
        <strain evidence="7 8">MEG1</strain>
    </source>
</reference>
<dbReference type="InterPro" id="IPR050109">
    <property type="entry name" value="HTH-type_TetR-like_transc_reg"/>
</dbReference>
<proteinExistence type="predicted"/>
<dbReference type="RefSeq" id="WP_071079364.1">
    <property type="nucleotide sequence ID" value="NZ_LFKP01000013.1"/>
</dbReference>
<protein>
    <recommendedName>
        <fullName evidence="6">HTH tetR-type domain-containing protein</fullName>
    </recommendedName>
</protein>
<evidence type="ECO:0000313" key="8">
    <source>
        <dbReference type="Proteomes" id="UP000179840"/>
    </source>
</evidence>
<organism evidence="7 8">
    <name type="scientific">Janthinobacterium lividum</name>
    <dbReference type="NCBI Taxonomy" id="29581"/>
    <lineage>
        <taxon>Bacteria</taxon>
        <taxon>Pseudomonadati</taxon>
        <taxon>Pseudomonadota</taxon>
        <taxon>Betaproteobacteria</taxon>
        <taxon>Burkholderiales</taxon>
        <taxon>Oxalobacteraceae</taxon>
        <taxon>Janthinobacterium</taxon>
    </lineage>
</organism>
<dbReference type="PANTHER" id="PTHR30055:SF234">
    <property type="entry name" value="HTH-TYPE TRANSCRIPTIONAL REGULATOR BETI"/>
    <property type="match status" value="1"/>
</dbReference>
<keyword evidence="2" id="KW-0805">Transcription regulation</keyword>
<dbReference type="Pfam" id="PF17931">
    <property type="entry name" value="TetR_C_23"/>
    <property type="match status" value="1"/>
</dbReference>
<feature type="DNA-binding region" description="H-T-H motif" evidence="5">
    <location>
        <begin position="32"/>
        <end position="51"/>
    </location>
</feature>
<dbReference type="InterPro" id="IPR009057">
    <property type="entry name" value="Homeodomain-like_sf"/>
</dbReference>
<keyword evidence="4" id="KW-0804">Transcription</keyword>
<evidence type="ECO:0000256" key="4">
    <source>
        <dbReference type="ARBA" id="ARBA00023163"/>
    </source>
</evidence>
<dbReference type="GO" id="GO:0000976">
    <property type="term" value="F:transcription cis-regulatory region binding"/>
    <property type="evidence" value="ECO:0007669"/>
    <property type="project" value="TreeGrafter"/>
</dbReference>
<evidence type="ECO:0000256" key="5">
    <source>
        <dbReference type="PROSITE-ProRule" id="PRU00335"/>
    </source>
</evidence>
<feature type="domain" description="HTH tetR-type" evidence="6">
    <location>
        <begin position="9"/>
        <end position="69"/>
    </location>
</feature>
<gene>
    <name evidence="7" type="ORF">AKG95_23635</name>
</gene>
<dbReference type="Proteomes" id="UP000179840">
    <property type="component" value="Unassembled WGS sequence"/>
</dbReference>
<keyword evidence="1" id="KW-0678">Repressor</keyword>
<dbReference type="PRINTS" id="PR00455">
    <property type="entry name" value="HTHTETR"/>
</dbReference>
<evidence type="ECO:0000256" key="3">
    <source>
        <dbReference type="ARBA" id="ARBA00023125"/>
    </source>
</evidence>
<evidence type="ECO:0000256" key="1">
    <source>
        <dbReference type="ARBA" id="ARBA00022491"/>
    </source>
</evidence>
<comment type="caution">
    <text evidence="7">The sequence shown here is derived from an EMBL/GenBank/DDBJ whole genome shotgun (WGS) entry which is preliminary data.</text>
</comment>
<keyword evidence="3 5" id="KW-0238">DNA-binding</keyword>
<dbReference type="SUPFAM" id="SSF46689">
    <property type="entry name" value="Homeodomain-like"/>
    <property type="match status" value="1"/>
</dbReference>
<dbReference type="PROSITE" id="PS50977">
    <property type="entry name" value="HTH_TETR_2"/>
    <property type="match status" value="1"/>
</dbReference>
<evidence type="ECO:0000313" key="7">
    <source>
        <dbReference type="EMBL" id="OHV94531.1"/>
    </source>
</evidence>
<dbReference type="Gene3D" id="1.10.357.10">
    <property type="entry name" value="Tetracycline Repressor, domain 2"/>
    <property type="match status" value="1"/>
</dbReference>
<accession>A0A1S1U4H8</accession>
<name>A0A1S1U4H8_9BURK</name>
<dbReference type="PANTHER" id="PTHR30055">
    <property type="entry name" value="HTH-TYPE TRANSCRIPTIONAL REGULATOR RUTR"/>
    <property type="match status" value="1"/>
</dbReference>
<evidence type="ECO:0000256" key="2">
    <source>
        <dbReference type="ARBA" id="ARBA00023015"/>
    </source>
</evidence>
<dbReference type="InterPro" id="IPR036271">
    <property type="entry name" value="Tet_transcr_reg_TetR-rel_C_sf"/>
</dbReference>
<dbReference type="InterPro" id="IPR041673">
    <property type="entry name" value="TetR_C_23"/>
</dbReference>
<sequence length="244" mass="26804">MRTSKAQQAKNHRLIIQTAVDLMTQHGFEGTTMKQIARAADVGDATIYKYFPTKEKLVTAYFQQAIADAVAQADKTQGQNEFSLQERLQLVVESLLEGLLADREFVGLARGMVERAPTLLLGEQLPGKPLLQQTFLQMLEQAETTGEIVSCGFKPSLAGLLADYVYGVIAYWLRDTSEQFSNTTKMVDLSLGVLVLALRSGLVDKLLELGGFLVRSQLARLMQDGNGLLDLLQLARRGLGGVRS</sequence>
<dbReference type="PROSITE" id="PS01081">
    <property type="entry name" value="HTH_TETR_1"/>
    <property type="match status" value="1"/>
</dbReference>
<dbReference type="Pfam" id="PF00440">
    <property type="entry name" value="TetR_N"/>
    <property type="match status" value="1"/>
</dbReference>
<dbReference type="EMBL" id="LFKP01000013">
    <property type="protein sequence ID" value="OHV94531.1"/>
    <property type="molecule type" value="Genomic_DNA"/>
</dbReference>
<evidence type="ECO:0000259" key="6">
    <source>
        <dbReference type="PROSITE" id="PS50977"/>
    </source>
</evidence>
<dbReference type="InterPro" id="IPR001647">
    <property type="entry name" value="HTH_TetR"/>
</dbReference>